<dbReference type="GO" id="GO:0008270">
    <property type="term" value="F:zinc ion binding"/>
    <property type="evidence" value="ECO:0007669"/>
    <property type="project" value="InterPro"/>
</dbReference>
<dbReference type="InterPro" id="IPR007219">
    <property type="entry name" value="XnlR_reg_dom"/>
</dbReference>
<evidence type="ECO:0000256" key="3">
    <source>
        <dbReference type="ARBA" id="ARBA00023015"/>
    </source>
</evidence>
<dbReference type="PROSITE" id="PS00463">
    <property type="entry name" value="ZN2_CY6_FUNGAL_1"/>
    <property type="match status" value="1"/>
</dbReference>
<dbReference type="InterPro" id="IPR036864">
    <property type="entry name" value="Zn2-C6_fun-type_DNA-bd_sf"/>
</dbReference>
<dbReference type="CDD" id="cd00067">
    <property type="entry name" value="GAL4"/>
    <property type="match status" value="1"/>
</dbReference>
<evidence type="ECO:0000313" key="8">
    <source>
        <dbReference type="Proteomes" id="UP000235672"/>
    </source>
</evidence>
<keyword evidence="2" id="KW-0479">Metal-binding</keyword>
<dbReference type="Pfam" id="PF00172">
    <property type="entry name" value="Zn_clus"/>
    <property type="match status" value="1"/>
</dbReference>
<dbReference type="SUPFAM" id="SSF57701">
    <property type="entry name" value="Zn2/Cys6 DNA-binding domain"/>
    <property type="match status" value="1"/>
</dbReference>
<evidence type="ECO:0000256" key="5">
    <source>
        <dbReference type="ARBA" id="ARBA00023242"/>
    </source>
</evidence>
<organism evidence="7 8">
    <name type="scientific">Hyaloscypha hepaticicola</name>
    <dbReference type="NCBI Taxonomy" id="2082293"/>
    <lineage>
        <taxon>Eukaryota</taxon>
        <taxon>Fungi</taxon>
        <taxon>Dikarya</taxon>
        <taxon>Ascomycota</taxon>
        <taxon>Pezizomycotina</taxon>
        <taxon>Leotiomycetes</taxon>
        <taxon>Helotiales</taxon>
        <taxon>Hyaloscyphaceae</taxon>
        <taxon>Hyaloscypha</taxon>
    </lineage>
</organism>
<evidence type="ECO:0000256" key="1">
    <source>
        <dbReference type="ARBA" id="ARBA00004123"/>
    </source>
</evidence>
<protein>
    <submittedName>
        <fullName evidence="7">Fungal-specific transcription factor domain-containing protein</fullName>
    </submittedName>
</protein>
<keyword evidence="8" id="KW-1185">Reference proteome</keyword>
<dbReference type="PANTHER" id="PTHR47338">
    <property type="entry name" value="ZN(II)2CYS6 TRANSCRIPTION FACTOR (EUROFUNG)-RELATED"/>
    <property type="match status" value="1"/>
</dbReference>
<dbReference type="Gene3D" id="4.10.240.10">
    <property type="entry name" value="Zn(2)-C6 fungal-type DNA-binding domain"/>
    <property type="match status" value="1"/>
</dbReference>
<evidence type="ECO:0000313" key="7">
    <source>
        <dbReference type="EMBL" id="PMD28661.1"/>
    </source>
</evidence>
<keyword evidence="5" id="KW-0539">Nucleus</keyword>
<dbReference type="OrthoDB" id="1924787at2759"/>
<dbReference type="SMART" id="SM00066">
    <property type="entry name" value="GAL4"/>
    <property type="match status" value="1"/>
</dbReference>
<evidence type="ECO:0000259" key="6">
    <source>
        <dbReference type="PROSITE" id="PS50048"/>
    </source>
</evidence>
<dbReference type="GO" id="GO:0003677">
    <property type="term" value="F:DNA binding"/>
    <property type="evidence" value="ECO:0007669"/>
    <property type="project" value="InterPro"/>
</dbReference>
<dbReference type="GO" id="GO:0006351">
    <property type="term" value="P:DNA-templated transcription"/>
    <property type="evidence" value="ECO:0007669"/>
    <property type="project" value="InterPro"/>
</dbReference>
<dbReference type="EMBL" id="KZ613464">
    <property type="protein sequence ID" value="PMD28661.1"/>
    <property type="molecule type" value="Genomic_DNA"/>
</dbReference>
<keyword evidence="3" id="KW-0805">Transcription regulation</keyword>
<evidence type="ECO:0000256" key="2">
    <source>
        <dbReference type="ARBA" id="ARBA00022723"/>
    </source>
</evidence>
<dbReference type="AlphaFoldDB" id="A0A2J6QQX2"/>
<sequence>MRVSTACQACRSRRRKCDTPQFGVACNYCSERGIQCTRDSSTISQTKLSTPHSSVLNGISPRIPPSQTAVQASTSLPPPSICLELVNLYFDFIHDQFHSLFHKPSFIEDVKQGNACPVLLLAMMALSARFSNNPFFSDISPRERGDCYAEEANRLLNLRDVSLTTAQACVLIGAFSITRGEAHAESVYYSVACRVANLLDLANRPTSNPIEREVNVRVWWSLCMIDVWSSMGVRLPRMMPVLESLPLPIDDVVFLALKQGQIFPWQLTADHGSSLLAQMIKLNRILLGINSLNERTVSGTTSGVVLENEVMALSNALDEWHNSLPPEMHDTPVNLERYASQGLGRMFVAVYLGYYHFGQLLFYQFLHGDCTGTVLSARFYADRCKTYAESLCEIIYAAKSIPDCDVRYTMVGHIMVIASTVQIHTLLFSDNTDQIAAARRRLERNFEILSQLRAYWPTLDICFTRLQAFHKACRSSMDEPFRMDQWMLRFLSEFAEPVDDRIADRSATEIWSLENIGCSPGT</sequence>
<feature type="domain" description="Zn(2)-C6 fungal-type" evidence="6">
    <location>
        <begin position="6"/>
        <end position="38"/>
    </location>
</feature>
<dbReference type="Pfam" id="PF04082">
    <property type="entry name" value="Fungal_trans"/>
    <property type="match status" value="1"/>
</dbReference>
<comment type="subcellular location">
    <subcellularLocation>
        <location evidence="1">Nucleus</location>
    </subcellularLocation>
</comment>
<dbReference type="InterPro" id="IPR001138">
    <property type="entry name" value="Zn2Cys6_DnaBD"/>
</dbReference>
<evidence type="ECO:0000256" key="4">
    <source>
        <dbReference type="ARBA" id="ARBA00023163"/>
    </source>
</evidence>
<dbReference type="GO" id="GO:0005634">
    <property type="term" value="C:nucleus"/>
    <property type="evidence" value="ECO:0007669"/>
    <property type="project" value="UniProtKB-SubCell"/>
</dbReference>
<dbReference type="Proteomes" id="UP000235672">
    <property type="component" value="Unassembled WGS sequence"/>
</dbReference>
<proteinExistence type="predicted"/>
<name>A0A2J6QQX2_9HELO</name>
<dbReference type="InterPro" id="IPR050815">
    <property type="entry name" value="TF_fung"/>
</dbReference>
<keyword evidence="4" id="KW-0804">Transcription</keyword>
<reference evidence="7 8" key="1">
    <citation type="submission" date="2016-05" db="EMBL/GenBank/DDBJ databases">
        <title>A degradative enzymes factory behind the ericoid mycorrhizal symbiosis.</title>
        <authorList>
            <consortium name="DOE Joint Genome Institute"/>
            <person name="Martino E."/>
            <person name="Morin E."/>
            <person name="Grelet G."/>
            <person name="Kuo A."/>
            <person name="Kohler A."/>
            <person name="Daghino S."/>
            <person name="Barry K."/>
            <person name="Choi C."/>
            <person name="Cichocki N."/>
            <person name="Clum A."/>
            <person name="Copeland A."/>
            <person name="Hainaut M."/>
            <person name="Haridas S."/>
            <person name="Labutti K."/>
            <person name="Lindquist E."/>
            <person name="Lipzen A."/>
            <person name="Khouja H.-R."/>
            <person name="Murat C."/>
            <person name="Ohm R."/>
            <person name="Olson A."/>
            <person name="Spatafora J."/>
            <person name="Veneault-Fourrey C."/>
            <person name="Henrissat B."/>
            <person name="Grigoriev I."/>
            <person name="Martin F."/>
            <person name="Perotto S."/>
        </authorList>
    </citation>
    <scope>NUCLEOTIDE SEQUENCE [LARGE SCALE GENOMIC DNA]</scope>
    <source>
        <strain evidence="7 8">UAMH 7357</strain>
    </source>
</reference>
<dbReference type="PROSITE" id="PS50048">
    <property type="entry name" value="ZN2_CY6_FUNGAL_2"/>
    <property type="match status" value="1"/>
</dbReference>
<dbReference type="PANTHER" id="PTHR47338:SF16">
    <property type="entry name" value="TRANSCRIPTION FACTOR, PUTATIVE (AFU_ORTHOLOGUE AFUA_2G09360)-RELATED"/>
    <property type="match status" value="1"/>
</dbReference>
<accession>A0A2J6QQX2</accession>
<dbReference type="CDD" id="cd12148">
    <property type="entry name" value="fungal_TF_MHR"/>
    <property type="match status" value="1"/>
</dbReference>
<dbReference type="GO" id="GO:0000981">
    <property type="term" value="F:DNA-binding transcription factor activity, RNA polymerase II-specific"/>
    <property type="evidence" value="ECO:0007669"/>
    <property type="project" value="InterPro"/>
</dbReference>
<gene>
    <name evidence="7" type="ORF">NA56DRAFT_640251</name>
</gene>